<feature type="transmembrane region" description="Helical" evidence="5">
    <location>
        <begin position="410"/>
        <end position="429"/>
    </location>
</feature>
<feature type="signal peptide" evidence="6">
    <location>
        <begin position="1"/>
        <end position="22"/>
    </location>
</feature>
<dbReference type="PANTHER" id="PTHR18945">
    <property type="entry name" value="NEUROTRANSMITTER GATED ION CHANNEL"/>
    <property type="match status" value="1"/>
</dbReference>
<evidence type="ECO:0000256" key="6">
    <source>
        <dbReference type="SAM" id="SignalP"/>
    </source>
</evidence>
<evidence type="ECO:0000256" key="4">
    <source>
        <dbReference type="ARBA" id="ARBA00023136"/>
    </source>
</evidence>
<dbReference type="Proteomes" id="UP001634394">
    <property type="component" value="Unassembled WGS sequence"/>
</dbReference>
<feature type="transmembrane region" description="Helical" evidence="5">
    <location>
        <begin position="272"/>
        <end position="289"/>
    </location>
</feature>
<evidence type="ECO:0000259" key="8">
    <source>
        <dbReference type="Pfam" id="PF02932"/>
    </source>
</evidence>
<dbReference type="Gene3D" id="2.70.170.10">
    <property type="entry name" value="Neurotransmitter-gated ion-channel ligand-binding domain"/>
    <property type="match status" value="1"/>
</dbReference>
<dbReference type="Pfam" id="PF02932">
    <property type="entry name" value="Neur_chan_memb"/>
    <property type="match status" value="1"/>
</dbReference>
<evidence type="ECO:0000256" key="3">
    <source>
        <dbReference type="ARBA" id="ARBA00022989"/>
    </source>
</evidence>
<keyword evidence="10" id="KW-1185">Reference proteome</keyword>
<sequence length="435" mass="49652">MIYLSYALCCLILLALFVGTHTYERYRAANMVVEMDTIYNKNNDLTTVVPNEGNDTPLNVSMTMSMYSINGFDAVSGQMELAVSLDLVWYDYNLYKKITLTSINNASYVTVLYSRIWTPNFVLLNDVQSVERISSESYYVTYYPDTGLVTWNPRIILKGSCSPNMTYFPFDRQECSFVFSAWEHDSSQVKLDTPVSSWDTSMYEGNGVWEITETKSETYVGSSGQFDSYYAKFTIAIKRQPLFVLINLVLPILLLAALNGFCFLVPISDGRVAYCITCFLTFVFLLQTVEQFLPRTSYPLSILAIYVVLMMLFSAVVNIITVFTMRLHLAPSKDKVPKWLQVFLKTIKCRICREYKEKKEQHERDKIQTNGRVTFEGQNEAGISNGQSYGTSTKAEKEVEWPEVARSLDIFFFVLFLGVQGVFSFFFLIPLGTSA</sequence>
<dbReference type="InterPro" id="IPR006201">
    <property type="entry name" value="Neur_channel"/>
</dbReference>
<dbReference type="InterPro" id="IPR036719">
    <property type="entry name" value="Neuro-gated_channel_TM_sf"/>
</dbReference>
<feature type="domain" description="Neurotransmitter-gated ion-channel ligand-binding" evidence="7">
    <location>
        <begin position="47"/>
        <end position="241"/>
    </location>
</feature>
<keyword evidence="6" id="KW-0732">Signal</keyword>
<keyword evidence="3 5" id="KW-1133">Transmembrane helix</keyword>
<dbReference type="SUPFAM" id="SSF90112">
    <property type="entry name" value="Neurotransmitter-gated ion-channel transmembrane pore"/>
    <property type="match status" value="1"/>
</dbReference>
<accession>A0ABD3W7Y4</accession>
<protein>
    <submittedName>
        <fullName evidence="9">Uncharacterized protein</fullName>
    </submittedName>
</protein>
<evidence type="ECO:0000256" key="1">
    <source>
        <dbReference type="ARBA" id="ARBA00004141"/>
    </source>
</evidence>
<evidence type="ECO:0000313" key="9">
    <source>
        <dbReference type="EMBL" id="KAL3870006.1"/>
    </source>
</evidence>
<dbReference type="InterPro" id="IPR006202">
    <property type="entry name" value="Neur_chan_lig-bd"/>
</dbReference>
<keyword evidence="2 5" id="KW-0812">Transmembrane</keyword>
<dbReference type="SUPFAM" id="SSF63712">
    <property type="entry name" value="Nicotinic receptor ligand binding domain-like"/>
    <property type="match status" value="1"/>
</dbReference>
<dbReference type="Pfam" id="PF02931">
    <property type="entry name" value="Neur_chan_LBD"/>
    <property type="match status" value="1"/>
</dbReference>
<evidence type="ECO:0000313" key="10">
    <source>
        <dbReference type="Proteomes" id="UP001634394"/>
    </source>
</evidence>
<comment type="caution">
    <text evidence="9">The sequence shown here is derived from an EMBL/GenBank/DDBJ whole genome shotgun (WGS) entry which is preliminary data.</text>
</comment>
<dbReference type="CDD" id="cd18989">
    <property type="entry name" value="LGIC_ECD_cation"/>
    <property type="match status" value="1"/>
</dbReference>
<proteinExistence type="predicted"/>
<dbReference type="GO" id="GO:0016020">
    <property type="term" value="C:membrane"/>
    <property type="evidence" value="ECO:0007669"/>
    <property type="project" value="UniProtKB-SubCell"/>
</dbReference>
<evidence type="ECO:0000256" key="2">
    <source>
        <dbReference type="ARBA" id="ARBA00022692"/>
    </source>
</evidence>
<feature type="transmembrane region" description="Helical" evidence="5">
    <location>
        <begin position="242"/>
        <end position="265"/>
    </location>
</feature>
<dbReference type="PRINTS" id="PR00252">
    <property type="entry name" value="NRIONCHANNEL"/>
</dbReference>
<dbReference type="InterPro" id="IPR036734">
    <property type="entry name" value="Neur_chan_lig-bd_sf"/>
</dbReference>
<feature type="transmembrane region" description="Helical" evidence="5">
    <location>
        <begin position="301"/>
        <end position="325"/>
    </location>
</feature>
<name>A0ABD3W7Y4_SINWO</name>
<evidence type="ECO:0000256" key="5">
    <source>
        <dbReference type="SAM" id="Phobius"/>
    </source>
</evidence>
<dbReference type="EMBL" id="JBJQND010000008">
    <property type="protein sequence ID" value="KAL3870006.1"/>
    <property type="molecule type" value="Genomic_DNA"/>
</dbReference>
<gene>
    <name evidence="9" type="ORF">ACJMK2_042623</name>
</gene>
<dbReference type="CDD" id="cd19051">
    <property type="entry name" value="LGIC_TM_cation"/>
    <property type="match status" value="1"/>
</dbReference>
<dbReference type="AlphaFoldDB" id="A0ABD3W7Y4"/>
<dbReference type="InterPro" id="IPR038050">
    <property type="entry name" value="Neuro_actylchol_rec"/>
</dbReference>
<dbReference type="Gene3D" id="1.20.58.390">
    <property type="entry name" value="Neurotransmitter-gated ion-channel transmembrane domain"/>
    <property type="match status" value="1"/>
</dbReference>
<dbReference type="InterPro" id="IPR006029">
    <property type="entry name" value="Neurotrans-gated_channel_TM"/>
</dbReference>
<organism evidence="9 10">
    <name type="scientific">Sinanodonta woodiana</name>
    <name type="common">Chinese pond mussel</name>
    <name type="synonym">Anodonta woodiana</name>
    <dbReference type="NCBI Taxonomy" id="1069815"/>
    <lineage>
        <taxon>Eukaryota</taxon>
        <taxon>Metazoa</taxon>
        <taxon>Spiralia</taxon>
        <taxon>Lophotrochozoa</taxon>
        <taxon>Mollusca</taxon>
        <taxon>Bivalvia</taxon>
        <taxon>Autobranchia</taxon>
        <taxon>Heteroconchia</taxon>
        <taxon>Palaeoheterodonta</taxon>
        <taxon>Unionida</taxon>
        <taxon>Unionoidea</taxon>
        <taxon>Unionidae</taxon>
        <taxon>Unioninae</taxon>
        <taxon>Sinanodonta</taxon>
    </lineage>
</organism>
<feature type="chain" id="PRO_5044828303" evidence="6">
    <location>
        <begin position="23"/>
        <end position="435"/>
    </location>
</feature>
<feature type="domain" description="Neurotransmitter-gated ion-channel transmembrane" evidence="8">
    <location>
        <begin position="249"/>
        <end position="378"/>
    </location>
</feature>
<keyword evidence="4 5" id="KW-0472">Membrane</keyword>
<comment type="subcellular location">
    <subcellularLocation>
        <location evidence="1">Membrane</location>
        <topology evidence="1">Multi-pass membrane protein</topology>
    </subcellularLocation>
</comment>
<reference evidence="9 10" key="1">
    <citation type="submission" date="2024-11" db="EMBL/GenBank/DDBJ databases">
        <title>Chromosome-level genome assembly of the freshwater bivalve Anodonta woodiana.</title>
        <authorList>
            <person name="Chen X."/>
        </authorList>
    </citation>
    <scope>NUCLEOTIDE SEQUENCE [LARGE SCALE GENOMIC DNA]</scope>
    <source>
        <strain evidence="9">MN2024</strain>
        <tissue evidence="9">Gills</tissue>
    </source>
</reference>
<evidence type="ECO:0000259" key="7">
    <source>
        <dbReference type="Pfam" id="PF02931"/>
    </source>
</evidence>